<reference evidence="1 2" key="1">
    <citation type="submission" date="2017-09" db="EMBL/GenBank/DDBJ databases">
        <title>Large-scale bioinformatics analysis of Bacillus genomes uncovers conserved roles of natural products in bacterial physiology.</title>
        <authorList>
            <consortium name="Agbiome Team Llc"/>
            <person name="Bleich R.M."/>
            <person name="Grubbs K.J."/>
            <person name="Santa Maria K.C."/>
            <person name="Allen S.E."/>
            <person name="Farag S."/>
            <person name="Shank E.A."/>
            <person name="Bowers A."/>
        </authorList>
    </citation>
    <scope>NUCLEOTIDE SEQUENCE [LARGE SCALE GENOMIC DNA]</scope>
    <source>
        <strain evidence="1 2">AFS009893</strain>
    </source>
</reference>
<name>A0A2A8BQU1_9BACI</name>
<dbReference type="EMBL" id="NUDP01000294">
    <property type="protein sequence ID" value="PEM56845.1"/>
    <property type="molecule type" value="Genomic_DNA"/>
</dbReference>
<dbReference type="Proteomes" id="UP000219775">
    <property type="component" value="Unassembled WGS sequence"/>
</dbReference>
<dbReference type="Pfam" id="PF10004">
    <property type="entry name" value="DUF2247"/>
    <property type="match status" value="1"/>
</dbReference>
<comment type="caution">
    <text evidence="1">The sequence shown here is derived from an EMBL/GenBank/DDBJ whole genome shotgun (WGS) entry which is preliminary data.</text>
</comment>
<accession>A0A2A8BQU1</accession>
<gene>
    <name evidence="1" type="ORF">CN613_29865</name>
</gene>
<dbReference type="AlphaFoldDB" id="A0A2A8BQU1"/>
<protein>
    <submittedName>
        <fullName evidence="1">Uncharacterized protein</fullName>
    </submittedName>
</protein>
<proteinExistence type="predicted"/>
<dbReference type="InterPro" id="IPR016630">
    <property type="entry name" value="UCP015278"/>
</dbReference>
<sequence>MVRCRTEGLLLMELLMVYQIKFLKKRLKIMLNLKDLKKEDINYSWKTIYKGIEERFFNISVLTDYAIELLEKGQENPVINDLAWGVSEDNIFNLMSEIKKQFLPDFEKYNSEWQREYRKLRYVYLSKVRDNTNDKRELLNKIASFYDSFGYPEDMVSFINYMLQKEFSTQESLLENFKTFLEEERNYLKN</sequence>
<evidence type="ECO:0000313" key="2">
    <source>
        <dbReference type="Proteomes" id="UP000219775"/>
    </source>
</evidence>
<organism evidence="1 2">
    <name type="scientific">Bacillus pseudomycoides</name>
    <dbReference type="NCBI Taxonomy" id="64104"/>
    <lineage>
        <taxon>Bacteria</taxon>
        <taxon>Bacillati</taxon>
        <taxon>Bacillota</taxon>
        <taxon>Bacilli</taxon>
        <taxon>Bacillales</taxon>
        <taxon>Bacillaceae</taxon>
        <taxon>Bacillus</taxon>
        <taxon>Bacillus cereus group</taxon>
    </lineage>
</organism>
<evidence type="ECO:0000313" key="1">
    <source>
        <dbReference type="EMBL" id="PEM56845.1"/>
    </source>
</evidence>
<dbReference type="PIRSF" id="PIRSF015278">
    <property type="entry name" value="UCP015278"/>
    <property type="match status" value="1"/>
</dbReference>